<name>A0A6P5FZP7_ANACO</name>
<keyword evidence="5" id="KW-0539">Nucleus</keyword>
<comment type="domain">
    <text evidence="7">Histidine-containing phosphotransfer domain (HPt) contains an active histidine that mediates the phosphotransfer.</text>
</comment>
<keyword evidence="1" id="KW-0963">Cytoplasm</keyword>
<comment type="subcellular location">
    <subcellularLocation>
        <location evidence="7">Cytoplasm</location>
        <location evidence="7">Cytosol</location>
    </subcellularLocation>
    <subcellularLocation>
        <location evidence="7">Nucleus</location>
    </subcellularLocation>
</comment>
<dbReference type="OrthoDB" id="1673781at2759"/>
<dbReference type="Gene3D" id="1.20.120.160">
    <property type="entry name" value="HPT domain"/>
    <property type="match status" value="1"/>
</dbReference>
<sequence length="157" mass="18073">MLGLDAARLEADMNRLMAQLFHQGVLDEQFMQLQQLQDDSSPNFVLEVISIYFRESEKMLTNLRHQLADKEVTDYTKIGVHLNHLMGSSSSIGANRITTVCIALRAASEQCSWARCLRCLEVLEHEYCYLKARLHELFQMEQQRVIAAGVRYRPQLA</sequence>
<dbReference type="InterPro" id="IPR036641">
    <property type="entry name" value="HPT_dom_sf"/>
</dbReference>
<dbReference type="SUPFAM" id="SSF47226">
    <property type="entry name" value="Histidine-containing phosphotransfer domain, HPT domain"/>
    <property type="match status" value="1"/>
</dbReference>
<keyword evidence="4 7" id="KW-0902">Two-component regulatory system</keyword>
<dbReference type="GO" id="GO:0005829">
    <property type="term" value="C:cytosol"/>
    <property type="evidence" value="ECO:0007669"/>
    <property type="project" value="UniProtKB-SubCell"/>
</dbReference>
<dbReference type="GO" id="GO:0080038">
    <property type="term" value="P:positive regulation of cytokinin-activated signaling pathway"/>
    <property type="evidence" value="ECO:0007669"/>
    <property type="project" value="UniProtKB-ARBA"/>
</dbReference>
<keyword evidence="2" id="KW-0716">Sensory transduction</keyword>
<organism evidence="9 10">
    <name type="scientific">Ananas comosus</name>
    <name type="common">Pineapple</name>
    <name type="synonym">Ananas ananas</name>
    <dbReference type="NCBI Taxonomy" id="4615"/>
    <lineage>
        <taxon>Eukaryota</taxon>
        <taxon>Viridiplantae</taxon>
        <taxon>Streptophyta</taxon>
        <taxon>Embryophyta</taxon>
        <taxon>Tracheophyta</taxon>
        <taxon>Spermatophyta</taxon>
        <taxon>Magnoliopsida</taxon>
        <taxon>Liliopsida</taxon>
        <taxon>Poales</taxon>
        <taxon>Bromeliaceae</taxon>
        <taxon>Bromelioideae</taxon>
        <taxon>Ananas</taxon>
    </lineage>
</organism>
<dbReference type="AlphaFoldDB" id="A0A6P5FZP7"/>
<feature type="domain" description="HPt" evidence="8">
    <location>
        <begin position="47"/>
        <end position="125"/>
    </location>
</feature>
<dbReference type="GO" id="GO:0043424">
    <property type="term" value="F:protein histidine kinase binding"/>
    <property type="evidence" value="ECO:0007669"/>
    <property type="project" value="UniProtKB-UniRule"/>
</dbReference>
<dbReference type="Pfam" id="PF01627">
    <property type="entry name" value="Hpt"/>
    <property type="match status" value="1"/>
</dbReference>
<evidence type="ECO:0000256" key="5">
    <source>
        <dbReference type="ARBA" id="ARBA00023242"/>
    </source>
</evidence>
<evidence type="ECO:0000259" key="8">
    <source>
        <dbReference type="Pfam" id="PF01627"/>
    </source>
</evidence>
<evidence type="ECO:0000313" key="10">
    <source>
        <dbReference type="RefSeq" id="XP_020098465.1"/>
    </source>
</evidence>
<dbReference type="PANTHER" id="PTHR28242:SF46">
    <property type="entry name" value="PSEUDO HISTIDINE-CONTAINING PHOSPHOTRANSFER PROTEIN 6"/>
    <property type="match status" value="1"/>
</dbReference>
<dbReference type="GO" id="GO:0000160">
    <property type="term" value="P:phosphorelay signal transduction system"/>
    <property type="evidence" value="ECO:0007669"/>
    <property type="project" value="UniProtKB-UniRule"/>
</dbReference>
<dbReference type="FunFam" id="1.20.120.160:FF:000001">
    <property type="entry name" value="Histidine-containing phosphotransfer protein 1"/>
    <property type="match status" value="1"/>
</dbReference>
<proteinExistence type="predicted"/>
<reference evidence="10" key="2">
    <citation type="submission" date="2025-08" db="UniProtKB">
        <authorList>
            <consortium name="RefSeq"/>
        </authorList>
    </citation>
    <scope>IDENTIFICATION</scope>
    <source>
        <tissue evidence="10">Leaf</tissue>
    </source>
</reference>
<dbReference type="InterPro" id="IPR045871">
    <property type="entry name" value="AHP1-5/YPD1"/>
</dbReference>
<gene>
    <name evidence="10" type="primary">LOC109717205</name>
</gene>
<dbReference type="RefSeq" id="XP_020098465.1">
    <property type="nucleotide sequence ID" value="XM_020242876.1"/>
</dbReference>
<accession>A0A6P5FZP7</accession>
<evidence type="ECO:0000256" key="3">
    <source>
        <dbReference type="ARBA" id="ARBA00022864"/>
    </source>
</evidence>
<protein>
    <recommendedName>
        <fullName evidence="7">Histidine-containing phosphotransfer protein</fullName>
    </recommendedName>
</protein>
<evidence type="ECO:0000256" key="7">
    <source>
        <dbReference type="RuleBase" id="RU369004"/>
    </source>
</evidence>
<dbReference type="GO" id="GO:0009736">
    <property type="term" value="P:cytokinin-activated signaling pathway"/>
    <property type="evidence" value="ECO:0007669"/>
    <property type="project" value="UniProtKB-KW"/>
</dbReference>
<dbReference type="GO" id="GO:0009927">
    <property type="term" value="F:histidine phosphotransfer kinase activity"/>
    <property type="evidence" value="ECO:0007669"/>
    <property type="project" value="UniProtKB-UniRule"/>
</dbReference>
<evidence type="ECO:0000313" key="9">
    <source>
        <dbReference type="Proteomes" id="UP000515123"/>
    </source>
</evidence>
<evidence type="ECO:0000256" key="1">
    <source>
        <dbReference type="ARBA" id="ARBA00022490"/>
    </source>
</evidence>
<reference evidence="9" key="1">
    <citation type="journal article" date="2015" name="Nat. Genet.">
        <title>The pineapple genome and the evolution of CAM photosynthesis.</title>
        <authorList>
            <person name="Ming R."/>
            <person name="VanBuren R."/>
            <person name="Wai C.M."/>
            <person name="Tang H."/>
            <person name="Schatz M.C."/>
            <person name="Bowers J.E."/>
            <person name="Lyons E."/>
            <person name="Wang M.L."/>
            <person name="Chen J."/>
            <person name="Biggers E."/>
            <person name="Zhang J."/>
            <person name="Huang L."/>
            <person name="Zhang L."/>
            <person name="Miao W."/>
            <person name="Zhang J."/>
            <person name="Ye Z."/>
            <person name="Miao C."/>
            <person name="Lin Z."/>
            <person name="Wang H."/>
            <person name="Zhou H."/>
            <person name="Yim W.C."/>
            <person name="Priest H.D."/>
            <person name="Zheng C."/>
            <person name="Woodhouse M."/>
            <person name="Edger P.P."/>
            <person name="Guyot R."/>
            <person name="Guo H.B."/>
            <person name="Guo H."/>
            <person name="Zheng G."/>
            <person name="Singh R."/>
            <person name="Sharma A."/>
            <person name="Min X."/>
            <person name="Zheng Y."/>
            <person name="Lee H."/>
            <person name="Gurtowski J."/>
            <person name="Sedlazeck F.J."/>
            <person name="Harkess A."/>
            <person name="McKain M.R."/>
            <person name="Liao Z."/>
            <person name="Fang J."/>
            <person name="Liu J."/>
            <person name="Zhang X."/>
            <person name="Zhang Q."/>
            <person name="Hu W."/>
            <person name="Qin Y."/>
            <person name="Wang K."/>
            <person name="Chen L.Y."/>
            <person name="Shirley N."/>
            <person name="Lin Y.R."/>
            <person name="Liu L.Y."/>
            <person name="Hernandez A.G."/>
            <person name="Wright C.L."/>
            <person name="Bulone V."/>
            <person name="Tuskan G.A."/>
            <person name="Heath K."/>
            <person name="Zee F."/>
            <person name="Moore P.H."/>
            <person name="Sunkar R."/>
            <person name="Leebens-Mack J.H."/>
            <person name="Mockler T."/>
            <person name="Bennetzen J.L."/>
            <person name="Freeling M."/>
            <person name="Sankoff D."/>
            <person name="Paterson A.H."/>
            <person name="Zhu X."/>
            <person name="Yang X."/>
            <person name="Smith J.A."/>
            <person name="Cushman J.C."/>
            <person name="Paull R.E."/>
            <person name="Yu Q."/>
        </authorList>
    </citation>
    <scope>NUCLEOTIDE SEQUENCE [LARGE SCALE GENOMIC DNA]</scope>
    <source>
        <strain evidence="9">cv. F153</strain>
    </source>
</reference>
<dbReference type="InterPro" id="IPR008207">
    <property type="entry name" value="Sig_transdc_His_kin_Hpt_dom"/>
</dbReference>
<dbReference type="PANTHER" id="PTHR28242">
    <property type="entry name" value="PHOSPHORELAY INTERMEDIATE PROTEIN YPD1"/>
    <property type="match status" value="1"/>
</dbReference>
<comment type="function">
    <text evidence="6">Functions as a two-component phosphorelay mediators between cytokinin sensor histidine kinases and response regulators (B-type ARRs). Plays an important role in propagating cytokinin signal transduction through the multistep His-to-Asp phosphorelay. Functions as a positive regulator of the cytokinin signaling pathway. May play a regulatory role in salt and drought tolerance during plant development.</text>
</comment>
<evidence type="ECO:0000256" key="4">
    <source>
        <dbReference type="ARBA" id="ARBA00023012"/>
    </source>
</evidence>
<keyword evidence="3 7" id="KW-0932">Cytokinin signaling pathway</keyword>
<evidence type="ECO:0000256" key="6">
    <source>
        <dbReference type="ARBA" id="ARBA00057097"/>
    </source>
</evidence>
<dbReference type="GO" id="GO:0005634">
    <property type="term" value="C:nucleus"/>
    <property type="evidence" value="ECO:0007669"/>
    <property type="project" value="UniProtKB-SubCell"/>
</dbReference>
<evidence type="ECO:0000256" key="2">
    <source>
        <dbReference type="ARBA" id="ARBA00022606"/>
    </source>
</evidence>
<dbReference type="Proteomes" id="UP000515123">
    <property type="component" value="Linkage group 11"/>
</dbReference>
<dbReference type="GeneID" id="109717205"/>
<keyword evidence="9" id="KW-1185">Reference proteome</keyword>